<dbReference type="OrthoDB" id="9858707at2"/>
<proteinExistence type="predicted"/>
<protein>
    <submittedName>
        <fullName evidence="1">Uncharacterized protein</fullName>
    </submittedName>
</protein>
<keyword evidence="2" id="KW-1185">Reference proteome</keyword>
<dbReference type="STRING" id="1465490.SAMN05444277_101890"/>
<gene>
    <name evidence="1" type="ORF">SAMN05444277_101890</name>
</gene>
<name>A0A1I5SQA3_9BACT</name>
<organism evidence="1 2">
    <name type="scientific">Parafilimonas terrae</name>
    <dbReference type="NCBI Taxonomy" id="1465490"/>
    <lineage>
        <taxon>Bacteria</taxon>
        <taxon>Pseudomonadati</taxon>
        <taxon>Bacteroidota</taxon>
        <taxon>Chitinophagia</taxon>
        <taxon>Chitinophagales</taxon>
        <taxon>Chitinophagaceae</taxon>
        <taxon>Parafilimonas</taxon>
    </lineage>
</organism>
<dbReference type="Proteomes" id="UP000199031">
    <property type="component" value="Unassembled WGS sequence"/>
</dbReference>
<reference evidence="1 2" key="1">
    <citation type="submission" date="2016-10" db="EMBL/GenBank/DDBJ databases">
        <authorList>
            <person name="de Groot N.N."/>
        </authorList>
    </citation>
    <scope>NUCLEOTIDE SEQUENCE [LARGE SCALE GENOMIC DNA]</scope>
    <source>
        <strain evidence="1 2">DSM 28286</strain>
    </source>
</reference>
<dbReference type="EMBL" id="FOXQ01000001">
    <property type="protein sequence ID" value="SFP72940.1"/>
    <property type="molecule type" value="Genomic_DNA"/>
</dbReference>
<dbReference type="PROSITE" id="PS51257">
    <property type="entry name" value="PROKAR_LIPOPROTEIN"/>
    <property type="match status" value="1"/>
</dbReference>
<sequence length="384" mass="42125">MKHLHFLQFGCIIILAAALFSCHKIGGIIPHNPPETSASADSLSDILQFNDASKIEGQIPGGPSGSSLKISFEDTLFLVDQVKLPIKFLHTDTTENVSGIFLQVVALDGGSAGYYYDVPEVKDLDSSDTVSVIMMGIDPTGWEPPLSFNIVITPYDNDKNPIDQAIEPVKIMPHKNDVKNACGLELANNDTWDWVMSYIDSRTPFFISTPEKVWGADGQFINGSCCNGISIYGPCPGADSANTHLHFNTFYQIAGEQITFYNGNTFDRRTVERGAVPLPGQSDFCLPLEGITDSYQNETLYHGTYTTGPGFIMPDIKALGDSVVLNMQTQFSDPPGGGYGNDGGVIHYLDCHSLVLIQQDLEGFGQHLYKIYHSTIAEKWFDFN</sequence>
<dbReference type="AlphaFoldDB" id="A0A1I5SQA3"/>
<evidence type="ECO:0000313" key="1">
    <source>
        <dbReference type="EMBL" id="SFP72940.1"/>
    </source>
</evidence>
<dbReference type="RefSeq" id="WP_090654872.1">
    <property type="nucleotide sequence ID" value="NZ_FOXQ01000001.1"/>
</dbReference>
<evidence type="ECO:0000313" key="2">
    <source>
        <dbReference type="Proteomes" id="UP000199031"/>
    </source>
</evidence>
<accession>A0A1I5SQA3</accession>